<evidence type="ECO:0000313" key="2">
    <source>
        <dbReference type="EMBL" id="GGY10775.1"/>
    </source>
</evidence>
<proteinExistence type="predicted"/>
<protein>
    <submittedName>
        <fullName evidence="2">Thiamine ABC transporter substrate-binding protein</fullName>
    </submittedName>
</protein>
<evidence type="ECO:0000256" key="1">
    <source>
        <dbReference type="ARBA" id="ARBA00022729"/>
    </source>
</evidence>
<dbReference type="GO" id="GO:0015888">
    <property type="term" value="P:thiamine transport"/>
    <property type="evidence" value="ECO:0007669"/>
    <property type="project" value="InterPro"/>
</dbReference>
<dbReference type="PANTHER" id="PTHR30006:SF2">
    <property type="entry name" value="ABC TRANSPORTER SUBSTRATE-BINDING PROTEIN"/>
    <property type="match status" value="1"/>
</dbReference>
<gene>
    <name evidence="2" type="ORF">GCM10011289_11950</name>
</gene>
<keyword evidence="1" id="KW-0732">Signal</keyword>
<dbReference type="Proteomes" id="UP000645257">
    <property type="component" value="Unassembled WGS sequence"/>
</dbReference>
<evidence type="ECO:0000313" key="3">
    <source>
        <dbReference type="Proteomes" id="UP000645257"/>
    </source>
</evidence>
<dbReference type="InterPro" id="IPR005948">
    <property type="entry name" value="ThiB-like"/>
</dbReference>
<comment type="caution">
    <text evidence="2">The sequence shown here is derived from an EMBL/GenBank/DDBJ whole genome shotgun (WGS) entry which is preliminary data.</text>
</comment>
<sequence>MTALLLSLSLAQAAELRVITHSSFELPKDLIAGFERQHGARVTIIKAGDAGEMVNKLILTRANPIADVVYGIDNTLIGKARAAGVLDPVQPAMPVVKEALPGAVSTDYGYITLNIDKAWFSAHKKPLPASLEDLARPEWKNLLVIENPATSSTGLGFLLSTIEYMGEDPAFAYWRRLRDNGLKVVKGWSEAYNTEFTRNGGSRPIVLSYASSPAAEVFYSKTALKEAPTGNLLLPGSVFRQIEGAATLKGGREKALAVRFIAFLRSAPVQGAIQTSMWMYPVTEGVTINPVFRFAERPRSHSTPSEERIRKNAPGWVSRFNRTILR</sequence>
<dbReference type="CDD" id="cd13545">
    <property type="entry name" value="PBP2_TbpA"/>
    <property type="match status" value="1"/>
</dbReference>
<dbReference type="PANTHER" id="PTHR30006">
    <property type="entry name" value="THIAMINE-BINDING PERIPLASMIC PROTEIN-RELATED"/>
    <property type="match status" value="1"/>
</dbReference>
<reference evidence="2" key="2">
    <citation type="submission" date="2020-09" db="EMBL/GenBank/DDBJ databases">
        <authorList>
            <person name="Sun Q."/>
            <person name="Kim S."/>
        </authorList>
    </citation>
    <scope>NUCLEOTIDE SEQUENCE</scope>
    <source>
        <strain evidence="2">KCTC 32182</strain>
    </source>
</reference>
<dbReference type="EMBL" id="BMYX01000005">
    <property type="protein sequence ID" value="GGY10775.1"/>
    <property type="molecule type" value="Genomic_DNA"/>
</dbReference>
<accession>A0A918U8B7</accession>
<dbReference type="Pfam" id="PF13343">
    <property type="entry name" value="SBP_bac_6"/>
    <property type="match status" value="1"/>
</dbReference>
<dbReference type="SUPFAM" id="SSF53850">
    <property type="entry name" value="Periplasmic binding protein-like II"/>
    <property type="match status" value="1"/>
</dbReference>
<organism evidence="2 3">
    <name type="scientific">Paludibacterium paludis</name>
    <dbReference type="NCBI Taxonomy" id="1225769"/>
    <lineage>
        <taxon>Bacteria</taxon>
        <taxon>Pseudomonadati</taxon>
        <taxon>Pseudomonadota</taxon>
        <taxon>Betaproteobacteria</taxon>
        <taxon>Neisseriales</taxon>
        <taxon>Chromobacteriaceae</taxon>
        <taxon>Paludibacterium</taxon>
    </lineage>
</organism>
<keyword evidence="3" id="KW-1185">Reference proteome</keyword>
<dbReference type="GO" id="GO:0030975">
    <property type="term" value="F:thiamine binding"/>
    <property type="evidence" value="ECO:0007669"/>
    <property type="project" value="InterPro"/>
</dbReference>
<name>A0A918U8B7_9NEIS</name>
<dbReference type="GO" id="GO:0030288">
    <property type="term" value="C:outer membrane-bounded periplasmic space"/>
    <property type="evidence" value="ECO:0007669"/>
    <property type="project" value="TreeGrafter"/>
</dbReference>
<reference evidence="2" key="1">
    <citation type="journal article" date="2014" name="Int. J. Syst. Evol. Microbiol.">
        <title>Complete genome sequence of Corynebacterium casei LMG S-19264T (=DSM 44701T), isolated from a smear-ripened cheese.</title>
        <authorList>
            <consortium name="US DOE Joint Genome Institute (JGI-PGF)"/>
            <person name="Walter F."/>
            <person name="Albersmeier A."/>
            <person name="Kalinowski J."/>
            <person name="Ruckert C."/>
        </authorList>
    </citation>
    <scope>NUCLEOTIDE SEQUENCE</scope>
    <source>
        <strain evidence="2">KCTC 32182</strain>
    </source>
</reference>
<dbReference type="Gene3D" id="3.40.190.10">
    <property type="entry name" value="Periplasmic binding protein-like II"/>
    <property type="match status" value="2"/>
</dbReference>
<dbReference type="AlphaFoldDB" id="A0A918U8B7"/>
<dbReference type="NCBIfam" id="TIGR01254">
    <property type="entry name" value="sfuA"/>
    <property type="match status" value="1"/>
</dbReference>
<dbReference type="GO" id="GO:0030976">
    <property type="term" value="F:thiamine pyrophosphate binding"/>
    <property type="evidence" value="ECO:0007669"/>
    <property type="project" value="TreeGrafter"/>
</dbReference>